<evidence type="ECO:0000313" key="2">
    <source>
        <dbReference type="EMBL" id="QGH47272.1"/>
    </source>
</evidence>
<reference evidence="2 4" key="1">
    <citation type="journal article" date="2015" name="Genome Announc.">
        <title>Draft Genome Sequence of Vibrio owensii Strain SH-14, Which Causes Shrimp Acute Hepatopancreatic Necrosis Disease.</title>
        <authorList>
            <person name="Liu L."/>
            <person name="Xiao J."/>
            <person name="Xia X."/>
            <person name="Pan Y."/>
            <person name="Yan S."/>
            <person name="Wang Y."/>
        </authorList>
    </citation>
    <scope>NUCLEOTIDE SEQUENCE [LARGE SCALE GENOMIC DNA]</scope>
    <source>
        <strain evidence="2 4">SH14</strain>
    </source>
</reference>
<protein>
    <recommendedName>
        <fullName evidence="5">Phage protein D</fullName>
    </recommendedName>
</protein>
<organism evidence="2 4">
    <name type="scientific">Vibrio owensii</name>
    <dbReference type="NCBI Taxonomy" id="696485"/>
    <lineage>
        <taxon>Bacteria</taxon>
        <taxon>Pseudomonadati</taxon>
        <taxon>Pseudomonadota</taxon>
        <taxon>Gammaproteobacteria</taxon>
        <taxon>Vibrionales</taxon>
        <taxon>Vibrionaceae</taxon>
        <taxon>Vibrio</taxon>
    </lineage>
</organism>
<proteinExistence type="predicted"/>
<sequence length="335" mass="36751">MAALMSPMPILVWAGRNVTEDLASYVKSLSFTDVFEDGEAGRDTMSLTLDNRDGLFWDAWKPEEGDTLKPGIGWTKDAIPQTWMWGNFVIDGVKFRISPNEVIVTASAQTENKASLENVQSRSWDNITLHALLEQLAREAECEVTINDLPDKTFTHFEQRAESTRALLQRLASEYNVPMSFKGGNLYVGTPSELPVLEIDTLDSSILSSADLPESKRSTYSAVTVDYYDVQKAQHSTYTTGDPSATSERTLTLYDIPVSSIEEAREYATAQLASSGDSKKQTANGSLGLVGTPISAGQTVKLLNIGKVHATWKIVSQTTSLRRGQWSATANIARA</sequence>
<dbReference type="Proteomes" id="UP000272136">
    <property type="component" value="Chromosome 2"/>
</dbReference>
<keyword evidence="3" id="KW-1185">Reference proteome</keyword>
<dbReference type="AlphaFoldDB" id="A0AAP9GCF4"/>
<dbReference type="RefSeq" id="WP_054824830.1">
    <property type="nucleotide sequence ID" value="NZ_CP033138.1"/>
</dbReference>
<evidence type="ECO:0000313" key="4">
    <source>
        <dbReference type="Proteomes" id="UP000390336"/>
    </source>
</evidence>
<name>A0AAP9GCF4_9VIBR</name>
<gene>
    <name evidence="2" type="ORF">APZ19_09315</name>
    <name evidence="1" type="ORF">D0812_27480</name>
</gene>
<evidence type="ECO:0000313" key="3">
    <source>
        <dbReference type="Proteomes" id="UP000272136"/>
    </source>
</evidence>
<reference evidence="2" key="3">
    <citation type="submission" date="2019-11" db="EMBL/GenBank/DDBJ databases">
        <title>Complete genome sequence of Vibrio owensii SH-14 isolated from shrimp with acute hepatopancreatic necrosis diease.</title>
        <authorList>
            <person name="Liang X."/>
            <person name="Wang Y."/>
        </authorList>
    </citation>
    <scope>NUCLEOTIDE SEQUENCE</scope>
    <source>
        <strain evidence="2">SH14</strain>
    </source>
</reference>
<evidence type="ECO:0000313" key="1">
    <source>
        <dbReference type="EMBL" id="AYO18084.1"/>
    </source>
</evidence>
<dbReference type="Proteomes" id="UP000390336">
    <property type="component" value="Chromosome 1"/>
</dbReference>
<evidence type="ECO:0008006" key="5">
    <source>
        <dbReference type="Google" id="ProtNLM"/>
    </source>
</evidence>
<dbReference type="EMBL" id="CP033138">
    <property type="protein sequence ID" value="AYO18084.1"/>
    <property type="molecule type" value="Genomic_DNA"/>
</dbReference>
<dbReference type="SUPFAM" id="SSF69279">
    <property type="entry name" value="Phage tail proteins"/>
    <property type="match status" value="1"/>
</dbReference>
<dbReference type="EMBL" id="CP045859">
    <property type="protein sequence ID" value="QGH47272.1"/>
    <property type="molecule type" value="Genomic_DNA"/>
</dbReference>
<accession>A0AAP9GCF4</accession>
<reference evidence="1 3" key="2">
    <citation type="submission" date="2018-10" db="EMBL/GenBank/DDBJ databases">
        <title>Whole Genome of Vibrio owensii strain 170502, isolated from Acute Hepatopancreatic Necrosis Disease (AHPND) shrimp.</title>
        <authorList>
            <person name="Yan M."/>
            <person name="Wang X."/>
            <person name="Wang Y."/>
        </authorList>
    </citation>
    <scope>NUCLEOTIDE SEQUENCE [LARGE SCALE GENOMIC DNA]</scope>
    <source>
        <strain evidence="1 3">1700302</strain>
    </source>
</reference>